<dbReference type="Gene3D" id="3.40.50.300">
    <property type="entry name" value="P-loop containing nucleotide triphosphate hydrolases"/>
    <property type="match status" value="1"/>
</dbReference>
<dbReference type="InterPro" id="IPR027417">
    <property type="entry name" value="P-loop_NTPase"/>
</dbReference>
<evidence type="ECO:0000259" key="6">
    <source>
        <dbReference type="PROSITE" id="PS50011"/>
    </source>
</evidence>
<dbReference type="InterPro" id="IPR050660">
    <property type="entry name" value="NEK_Ser/Thr_kinase"/>
</dbReference>
<keyword evidence="1" id="KW-0808">Transferase</keyword>
<feature type="compositionally biased region" description="Polar residues" evidence="5">
    <location>
        <begin position="153"/>
        <end position="179"/>
    </location>
</feature>
<dbReference type="Proteomes" id="UP000677228">
    <property type="component" value="Unassembled WGS sequence"/>
</dbReference>
<evidence type="ECO:0000256" key="4">
    <source>
        <dbReference type="ARBA" id="ARBA00022840"/>
    </source>
</evidence>
<dbReference type="PROSITE" id="PS50011">
    <property type="entry name" value="PROTEIN_KINASE_DOM"/>
    <property type="match status" value="1"/>
</dbReference>
<evidence type="ECO:0000256" key="3">
    <source>
        <dbReference type="ARBA" id="ARBA00022777"/>
    </source>
</evidence>
<sequence length="1152" mass="133498">LIQLSKPVAQSEKSMQQSSSVDYLPGLENHNPSPSTEANDATRFSQDTHDNVTTKSNDSPSNQTIVSQQNKLQAPSVSIASSDVESNMSSTDQTTLRQQNEQQPMTSSMTSNGIELSTASTDHSKFSQPRPSASSITSSDTQSDMSSTDQTTLRQQNEQQPMASSMTSDGIELSTPSTDRNTESQQHEQRPTTSSTTSDNNQSNTHLWTIIGVEATRIPELKRLDKLLNEFQKPAFIDDDLQNHIDALIRILDTLCKTHYTLLETVDIEKRKCLIQSISNRLEPMRKDLKQILPPGTWKALSEQTQLIAQLCRFDFDRKPLEFAILALEYINIPKNLECELINLIDEMRREYPTLLDDILDKEYKEIKNNRREKVVITVLGSTKASKSSLINFLLQDQICPTGNQEATARLTKITYRQRICLTLKSSTINPSESTVFNNTKELLEKAKELIILKSEARKSRLCEDEILIELPIDELKNVELWDVPGFDENPIINDRVKEILKDTDLILAVIAQHESLRQTAIDFIRPCLEQNDTMDNKSKSKPVTKICFIISQIDKFASDGQSKESKDEFLQHIYDKIRQDLNIDFHDIDYKLSNQFIPMCSNHLHSVKHYLDCREQFIKKSYQWFNDALRDETYRRLNKLLESIKEFSNYDDIFRQQARYARMKTIFNRRFSMFSKQLTKNVREQLNEIYLIMKQSIDGLVEECLELYNKSEKSEKIEEYIQDQLIRKFSQVLKSKKPEIERLISKMFVYFSNAIELKPPEVQILKQVLDGILTKNSYESIITRYQHTSPYHLFTYLKGMCRALSDTLRATLKITHGDCETSGQECQKFVRRAKYVEEKTMKSITNLVNDVLETIFYNLRTEVEKTLSELLARQLKQVHTKIDENAHKYIHSSVNDKKIDFIQQFWNRNSIKIKRMHLNILNEQFNVEYSSILNINENDRLDKNKVLYIRELEHENVISYYGVKKKTEDQYYILMPRLDCNLATYLIEYSKKLTCDAIDQMIRQIIEGLDYIHTKLELVHRDIKPENILVNIDKTLFLIADLGGVHREPVTCLYTEGYAAPELFSKDNPAIITEKCDIFSLGMVIQNILRSADIEQHDDRLIIGWSKLSKKCCSKEPAARPSCKEILKIRFKYKQRSSDPDSLVPRQEAMK</sequence>
<feature type="compositionally biased region" description="Low complexity" evidence="5">
    <location>
        <begin position="192"/>
        <end position="203"/>
    </location>
</feature>
<reference evidence="8" key="1">
    <citation type="submission" date="2021-02" db="EMBL/GenBank/DDBJ databases">
        <authorList>
            <person name="Nowell W R."/>
        </authorList>
    </citation>
    <scope>NUCLEOTIDE SEQUENCE</scope>
</reference>
<evidence type="ECO:0000313" key="7">
    <source>
        <dbReference type="EMBL" id="CAF1342869.1"/>
    </source>
</evidence>
<dbReference type="InterPro" id="IPR011009">
    <property type="entry name" value="Kinase-like_dom_sf"/>
</dbReference>
<protein>
    <recommendedName>
        <fullName evidence="6">Protein kinase domain-containing protein</fullName>
    </recommendedName>
</protein>
<dbReference type="EMBL" id="CAJOBA010043728">
    <property type="protein sequence ID" value="CAF4153903.1"/>
    <property type="molecule type" value="Genomic_DNA"/>
</dbReference>
<dbReference type="Pfam" id="PF00069">
    <property type="entry name" value="Pkinase"/>
    <property type="match status" value="1"/>
</dbReference>
<evidence type="ECO:0000256" key="1">
    <source>
        <dbReference type="ARBA" id="ARBA00022679"/>
    </source>
</evidence>
<dbReference type="InterPro" id="IPR000719">
    <property type="entry name" value="Prot_kinase_dom"/>
</dbReference>
<dbReference type="Gene3D" id="1.10.510.10">
    <property type="entry name" value="Transferase(Phosphotransferase) domain 1"/>
    <property type="match status" value="1"/>
</dbReference>
<keyword evidence="4" id="KW-0067">ATP-binding</keyword>
<dbReference type="InterPro" id="IPR008271">
    <property type="entry name" value="Ser/Thr_kinase_AS"/>
</dbReference>
<dbReference type="GO" id="GO:0004674">
    <property type="term" value="F:protein serine/threonine kinase activity"/>
    <property type="evidence" value="ECO:0007669"/>
    <property type="project" value="TreeGrafter"/>
</dbReference>
<dbReference type="AlphaFoldDB" id="A0A8S2RA33"/>
<evidence type="ECO:0000256" key="2">
    <source>
        <dbReference type="ARBA" id="ARBA00022741"/>
    </source>
</evidence>
<gene>
    <name evidence="7" type="ORF">OVA965_LOCUS30426</name>
    <name evidence="8" type="ORF">TMI583_LOCUS31227</name>
</gene>
<dbReference type="EMBL" id="CAJNOK010022100">
    <property type="protein sequence ID" value="CAF1342869.1"/>
    <property type="molecule type" value="Genomic_DNA"/>
</dbReference>
<accession>A0A8S2RA33</accession>
<organism evidence="8 9">
    <name type="scientific">Didymodactylos carnosus</name>
    <dbReference type="NCBI Taxonomy" id="1234261"/>
    <lineage>
        <taxon>Eukaryota</taxon>
        <taxon>Metazoa</taxon>
        <taxon>Spiralia</taxon>
        <taxon>Gnathifera</taxon>
        <taxon>Rotifera</taxon>
        <taxon>Eurotatoria</taxon>
        <taxon>Bdelloidea</taxon>
        <taxon>Philodinida</taxon>
        <taxon>Philodinidae</taxon>
        <taxon>Didymodactylos</taxon>
    </lineage>
</organism>
<comment type="caution">
    <text evidence="8">The sequence shown here is derived from an EMBL/GenBank/DDBJ whole genome shotgun (WGS) entry which is preliminary data.</text>
</comment>
<evidence type="ECO:0000313" key="8">
    <source>
        <dbReference type="EMBL" id="CAF4153903.1"/>
    </source>
</evidence>
<name>A0A8S2RA33_9BILA</name>
<feature type="compositionally biased region" description="Low complexity" evidence="5">
    <location>
        <begin position="127"/>
        <end position="152"/>
    </location>
</feature>
<feature type="non-terminal residue" evidence="8">
    <location>
        <position position="1"/>
    </location>
</feature>
<feature type="compositionally biased region" description="Basic and acidic residues" evidence="5">
    <location>
        <begin position="180"/>
        <end position="190"/>
    </location>
</feature>
<feature type="domain" description="Protein kinase" evidence="6">
    <location>
        <begin position="877"/>
        <end position="1152"/>
    </location>
</feature>
<dbReference type="Proteomes" id="UP000682733">
    <property type="component" value="Unassembled WGS sequence"/>
</dbReference>
<dbReference type="GO" id="GO:0005524">
    <property type="term" value="F:ATP binding"/>
    <property type="evidence" value="ECO:0007669"/>
    <property type="project" value="UniProtKB-KW"/>
</dbReference>
<dbReference type="InterPro" id="IPR045063">
    <property type="entry name" value="Dynamin_N"/>
</dbReference>
<feature type="compositionally biased region" description="Polar residues" evidence="5">
    <location>
        <begin position="30"/>
        <end position="45"/>
    </location>
</feature>
<proteinExistence type="predicted"/>
<dbReference type="PANTHER" id="PTHR43671">
    <property type="entry name" value="SERINE/THREONINE-PROTEIN KINASE NEK"/>
    <property type="match status" value="1"/>
</dbReference>
<dbReference type="PANTHER" id="PTHR43671:SF92">
    <property type="entry name" value="SERINE_THREONINE-PROTEIN KINASE NEK10"/>
    <property type="match status" value="1"/>
</dbReference>
<dbReference type="SUPFAM" id="SSF52540">
    <property type="entry name" value="P-loop containing nucleoside triphosphate hydrolases"/>
    <property type="match status" value="1"/>
</dbReference>
<dbReference type="Pfam" id="PF00350">
    <property type="entry name" value="Dynamin_N"/>
    <property type="match status" value="1"/>
</dbReference>
<dbReference type="SUPFAM" id="SSF56112">
    <property type="entry name" value="Protein kinase-like (PK-like)"/>
    <property type="match status" value="1"/>
</dbReference>
<feature type="compositionally biased region" description="Polar residues" evidence="5">
    <location>
        <begin position="11"/>
        <end position="21"/>
    </location>
</feature>
<keyword evidence="2" id="KW-0547">Nucleotide-binding</keyword>
<dbReference type="SMART" id="SM00220">
    <property type="entry name" value="S_TKc"/>
    <property type="match status" value="1"/>
</dbReference>
<evidence type="ECO:0000313" key="9">
    <source>
        <dbReference type="Proteomes" id="UP000682733"/>
    </source>
</evidence>
<dbReference type="PROSITE" id="PS00108">
    <property type="entry name" value="PROTEIN_KINASE_ST"/>
    <property type="match status" value="1"/>
</dbReference>
<feature type="region of interest" description="Disordered" evidence="5">
    <location>
        <begin position="1"/>
        <end position="203"/>
    </location>
</feature>
<keyword evidence="3" id="KW-0418">Kinase</keyword>
<evidence type="ECO:0000256" key="5">
    <source>
        <dbReference type="SAM" id="MobiDB-lite"/>
    </source>
</evidence>
<feature type="compositionally biased region" description="Polar residues" evidence="5">
    <location>
        <begin position="53"/>
        <end position="121"/>
    </location>
</feature>
<dbReference type="CDD" id="cd00180">
    <property type="entry name" value="PKc"/>
    <property type="match status" value="1"/>
</dbReference>